<evidence type="ECO:0000313" key="3">
    <source>
        <dbReference type="Proteomes" id="UP001642484"/>
    </source>
</evidence>
<proteinExistence type="predicted"/>
<dbReference type="EMBL" id="CAXAMN010023851">
    <property type="protein sequence ID" value="CAK9081555.1"/>
    <property type="molecule type" value="Genomic_DNA"/>
</dbReference>
<organism evidence="2 3">
    <name type="scientific">Durusdinium trenchii</name>
    <dbReference type="NCBI Taxonomy" id="1381693"/>
    <lineage>
        <taxon>Eukaryota</taxon>
        <taxon>Sar</taxon>
        <taxon>Alveolata</taxon>
        <taxon>Dinophyceae</taxon>
        <taxon>Suessiales</taxon>
        <taxon>Symbiodiniaceae</taxon>
        <taxon>Durusdinium</taxon>
    </lineage>
</organism>
<gene>
    <name evidence="2" type="ORF">CCMP2556_LOCUS39899</name>
</gene>
<keyword evidence="3" id="KW-1185">Reference proteome</keyword>
<accession>A0ABP0PZW9</accession>
<feature type="coiled-coil region" evidence="1">
    <location>
        <begin position="225"/>
        <end position="266"/>
    </location>
</feature>
<keyword evidence="1" id="KW-0175">Coiled coil</keyword>
<reference evidence="2 3" key="1">
    <citation type="submission" date="2024-02" db="EMBL/GenBank/DDBJ databases">
        <authorList>
            <person name="Chen Y."/>
            <person name="Shah S."/>
            <person name="Dougan E. K."/>
            <person name="Thang M."/>
            <person name="Chan C."/>
        </authorList>
    </citation>
    <scope>NUCLEOTIDE SEQUENCE [LARGE SCALE GENOMIC DNA]</scope>
</reference>
<comment type="caution">
    <text evidence="2">The sequence shown here is derived from an EMBL/GenBank/DDBJ whole genome shotgun (WGS) entry which is preliminary data.</text>
</comment>
<name>A0ABP0PZW9_9DINO</name>
<dbReference type="Proteomes" id="UP001642484">
    <property type="component" value="Unassembled WGS sequence"/>
</dbReference>
<evidence type="ECO:0000313" key="2">
    <source>
        <dbReference type="EMBL" id="CAK9081555.1"/>
    </source>
</evidence>
<protein>
    <submittedName>
        <fullName evidence="2">Uncharacterized protein</fullName>
    </submittedName>
</protein>
<evidence type="ECO:0000256" key="1">
    <source>
        <dbReference type="SAM" id="Coils"/>
    </source>
</evidence>
<sequence>MPKQPNLCDLSGSGKLLELGMDPLVSCAGGTTVVKSIGLQTEMLGDELLSEDMDSQVVSKPAAASQIMKVAIGLLGLDLHEKPSSWAQTWLEACSVGEVSFSMEPKLAKEVDEGFWSDRDFKKGQADWQRKVLSHLRQLYPKEHRGRSKEKVERRGPHAEQLETVDFILQRITSTVNLLQRPERHAEPPLILHQYTDGMVRDVCADLKQWLEQLANILSVYHVHILDLEGDKRQLTSKVGGLEEKLKESEVEKEDAVRRFQDMDARWNEEKMKKRAAALFGVKSSEEDPKIYSQLEVDEMYEQWKKEQVDPLLEEIQSLKKAQRDLLAKMQSMKHDRSAPVAAIQEEITPSLGSREIALLNACLTSASERSLGELKALLLRLGHALSEQRGSAEFQEILRLIQAIPILDIPESMETGSQADADHPAIGQEELELLHVGLKAAGKHVSPDLASLLSQLGQGVAEGSDLKRVVQLIQKVAEKELSVPLAVTGRDATSCPFLRISHCSTKRFQLKAPSLTYCAYLGLLPPTAASLRLGLSGSPGWG</sequence>